<gene>
    <name evidence="1" type="ORF">PGRAT_08770</name>
</gene>
<dbReference type="Proteomes" id="UP000029500">
    <property type="component" value="Chromosome"/>
</dbReference>
<evidence type="ECO:0008006" key="3">
    <source>
        <dbReference type="Google" id="ProtNLM"/>
    </source>
</evidence>
<evidence type="ECO:0000313" key="2">
    <source>
        <dbReference type="Proteomes" id="UP000029500"/>
    </source>
</evidence>
<protein>
    <recommendedName>
        <fullName evidence="3">DUF559 domain-containing protein</fullName>
    </recommendedName>
</protein>
<organism evidence="1 2">
    <name type="scientific">Paenibacillus graminis</name>
    <dbReference type="NCBI Taxonomy" id="189425"/>
    <lineage>
        <taxon>Bacteria</taxon>
        <taxon>Bacillati</taxon>
        <taxon>Bacillota</taxon>
        <taxon>Bacilli</taxon>
        <taxon>Bacillales</taxon>
        <taxon>Paenibacillaceae</taxon>
        <taxon>Paenibacillus</taxon>
    </lineage>
</organism>
<dbReference type="eggNOG" id="COG1974">
    <property type="taxonomic scope" value="Bacteria"/>
</dbReference>
<dbReference type="RefSeq" id="WP_025706413.1">
    <property type="nucleotide sequence ID" value="NZ_CP009287.1"/>
</dbReference>
<dbReference type="STRING" id="189425.PGRAT_08770"/>
<sequence length="224" mass="26207">MGFQEAYSTWIKYHIGRRKGERRDRLERGHGHGERMFLEQVWWPLMGSLQNLHPEYEVADWRGRPYYVDLVWKPGQVKFAFEVKGYGPHVQNMDRTRYRQELNRETFLQIAGYRVVSIPYDDLEGSPQLTISLIRSLVAPFIGGINAVGQFTRLEREMIRLAVSRDGMIRPVDLGKELGINLRTVRNTLQALCAKGRLRPVPTKSGSRVYRYEVIYSFSDDQLW</sequence>
<dbReference type="InterPro" id="IPR036390">
    <property type="entry name" value="WH_DNA-bd_sf"/>
</dbReference>
<evidence type="ECO:0000313" key="1">
    <source>
        <dbReference type="EMBL" id="AIQ67709.1"/>
    </source>
</evidence>
<dbReference type="OrthoDB" id="2677830at2"/>
<dbReference type="KEGG" id="pgm:PGRAT_08770"/>
<dbReference type="EMBL" id="CP009287">
    <property type="protein sequence ID" value="AIQ67709.1"/>
    <property type="molecule type" value="Genomic_DNA"/>
</dbReference>
<keyword evidence="2" id="KW-1185">Reference proteome</keyword>
<name>A0A089NFD1_9BACL</name>
<dbReference type="SUPFAM" id="SSF46785">
    <property type="entry name" value="Winged helix' DNA-binding domain"/>
    <property type="match status" value="1"/>
</dbReference>
<dbReference type="HOGENOM" id="CLU_106685_0_0_9"/>
<dbReference type="AlphaFoldDB" id="A0A089NFD1"/>
<proteinExistence type="predicted"/>
<accession>A0A089NFD1</accession>
<reference evidence="1 2" key="1">
    <citation type="submission" date="2014-08" db="EMBL/GenBank/DDBJ databases">
        <title>Comparative genomics of the Paenibacillus odorifer group.</title>
        <authorList>
            <person name="den Bakker H.C."/>
            <person name="Tsai Y.-C."/>
            <person name="Martin N."/>
            <person name="Korlach J."/>
            <person name="Wiedmann M."/>
        </authorList>
    </citation>
    <scope>NUCLEOTIDE SEQUENCE [LARGE SCALE GENOMIC DNA]</scope>
    <source>
        <strain evidence="1 2">DSM 15220</strain>
    </source>
</reference>